<reference evidence="2" key="1">
    <citation type="submission" date="2014-11" db="EMBL/GenBank/DDBJ databases">
        <authorList>
            <person name="Amaro Gonzalez C."/>
        </authorList>
    </citation>
    <scope>NUCLEOTIDE SEQUENCE</scope>
</reference>
<protein>
    <submittedName>
        <fullName evidence="2">Uncharacterized protein</fullName>
    </submittedName>
</protein>
<name>A0A0E9XF64_ANGAN</name>
<evidence type="ECO:0000313" key="2">
    <source>
        <dbReference type="EMBL" id="JAI01265.1"/>
    </source>
</evidence>
<evidence type="ECO:0000256" key="1">
    <source>
        <dbReference type="SAM" id="MobiDB-lite"/>
    </source>
</evidence>
<feature type="region of interest" description="Disordered" evidence="1">
    <location>
        <begin position="44"/>
        <end position="67"/>
    </location>
</feature>
<accession>A0A0E9XF64</accession>
<proteinExistence type="predicted"/>
<dbReference type="AlphaFoldDB" id="A0A0E9XF64"/>
<sequence length="67" mass="7780">MGLTHSIAVRTGKACGVATWSRKSLIKHTHAYREQSIEDCQAKLRTSQRQQQRQKPAENKQYEIKRI</sequence>
<feature type="compositionally biased region" description="Basic and acidic residues" evidence="1">
    <location>
        <begin position="55"/>
        <end position="67"/>
    </location>
</feature>
<feature type="compositionally biased region" description="Polar residues" evidence="1">
    <location>
        <begin position="44"/>
        <end position="54"/>
    </location>
</feature>
<organism evidence="2">
    <name type="scientific">Anguilla anguilla</name>
    <name type="common">European freshwater eel</name>
    <name type="synonym">Muraena anguilla</name>
    <dbReference type="NCBI Taxonomy" id="7936"/>
    <lineage>
        <taxon>Eukaryota</taxon>
        <taxon>Metazoa</taxon>
        <taxon>Chordata</taxon>
        <taxon>Craniata</taxon>
        <taxon>Vertebrata</taxon>
        <taxon>Euteleostomi</taxon>
        <taxon>Actinopterygii</taxon>
        <taxon>Neopterygii</taxon>
        <taxon>Teleostei</taxon>
        <taxon>Anguilliformes</taxon>
        <taxon>Anguillidae</taxon>
        <taxon>Anguilla</taxon>
    </lineage>
</organism>
<dbReference type="EMBL" id="GBXM01007313">
    <property type="protein sequence ID" value="JAI01265.1"/>
    <property type="molecule type" value="Transcribed_RNA"/>
</dbReference>
<reference evidence="2" key="2">
    <citation type="journal article" date="2015" name="Fish Shellfish Immunol.">
        <title>Early steps in the European eel (Anguilla anguilla)-Vibrio vulnificus interaction in the gills: Role of the RtxA13 toxin.</title>
        <authorList>
            <person name="Callol A."/>
            <person name="Pajuelo D."/>
            <person name="Ebbesson L."/>
            <person name="Teles M."/>
            <person name="MacKenzie S."/>
            <person name="Amaro C."/>
        </authorList>
    </citation>
    <scope>NUCLEOTIDE SEQUENCE</scope>
</reference>